<keyword evidence="4" id="KW-1003">Cell membrane</keyword>
<dbReference type="InterPro" id="IPR010054">
    <property type="entry name" value="Type2_sec_GspG"/>
</dbReference>
<dbReference type="InterPro" id="IPR013545">
    <property type="entry name" value="T2SS_protein-GspG_C"/>
</dbReference>
<keyword evidence="6" id="KW-0997">Cell inner membrane</keyword>
<dbReference type="Gene3D" id="3.30.700.10">
    <property type="entry name" value="Glycoprotein, Type 4 Pilin"/>
    <property type="match status" value="1"/>
</dbReference>
<dbReference type="NCBIfam" id="TIGR01710">
    <property type="entry name" value="typeII_sec_gspG"/>
    <property type="match status" value="1"/>
</dbReference>
<gene>
    <name evidence="12" type="ORF">MNB_SUP05-10-579</name>
</gene>
<dbReference type="Pfam" id="PF08334">
    <property type="entry name" value="T2SSG"/>
    <property type="match status" value="1"/>
</dbReference>
<evidence type="ECO:0000256" key="8">
    <source>
        <dbReference type="ARBA" id="ARBA00022989"/>
    </source>
</evidence>
<keyword evidence="7 10" id="KW-0812">Transmembrane</keyword>
<feature type="transmembrane region" description="Helical" evidence="10">
    <location>
        <begin position="12"/>
        <end position="34"/>
    </location>
</feature>
<evidence type="ECO:0000256" key="7">
    <source>
        <dbReference type="ARBA" id="ARBA00022692"/>
    </source>
</evidence>
<keyword evidence="8 10" id="KW-1133">Transmembrane helix</keyword>
<evidence type="ECO:0000256" key="1">
    <source>
        <dbReference type="ARBA" id="ARBA00004377"/>
    </source>
</evidence>
<dbReference type="PRINTS" id="PR00813">
    <property type="entry name" value="BCTERIALGSPG"/>
</dbReference>
<keyword evidence="9 10" id="KW-0472">Membrane</keyword>
<evidence type="ECO:0000256" key="5">
    <source>
        <dbReference type="ARBA" id="ARBA00022481"/>
    </source>
</evidence>
<keyword evidence="5" id="KW-0488">Methylation</keyword>
<dbReference type="GO" id="GO:0005886">
    <property type="term" value="C:plasma membrane"/>
    <property type="evidence" value="ECO:0007669"/>
    <property type="project" value="UniProtKB-SubCell"/>
</dbReference>
<proteinExistence type="inferred from homology"/>
<dbReference type="SUPFAM" id="SSF54523">
    <property type="entry name" value="Pili subunits"/>
    <property type="match status" value="1"/>
</dbReference>
<reference evidence="12" key="1">
    <citation type="submission" date="2016-10" db="EMBL/GenBank/DDBJ databases">
        <authorList>
            <person name="de Groot N.N."/>
        </authorList>
    </citation>
    <scope>NUCLEOTIDE SEQUENCE</scope>
</reference>
<dbReference type="PANTHER" id="PTHR30093:SF44">
    <property type="entry name" value="TYPE II SECRETION SYSTEM CORE PROTEIN G"/>
    <property type="match status" value="1"/>
</dbReference>
<name>A0A1W1DC80_9ZZZZ</name>
<dbReference type="Pfam" id="PF07963">
    <property type="entry name" value="N_methyl"/>
    <property type="match status" value="1"/>
</dbReference>
<dbReference type="InterPro" id="IPR045584">
    <property type="entry name" value="Pilin-like"/>
</dbReference>
<dbReference type="PANTHER" id="PTHR30093">
    <property type="entry name" value="GENERAL SECRETION PATHWAY PROTEIN G"/>
    <property type="match status" value="1"/>
</dbReference>
<evidence type="ECO:0000313" key="12">
    <source>
        <dbReference type="EMBL" id="SFV78056.1"/>
    </source>
</evidence>
<evidence type="ECO:0000256" key="3">
    <source>
        <dbReference type="ARBA" id="ARBA00020042"/>
    </source>
</evidence>
<protein>
    <recommendedName>
        <fullName evidence="3">Type II secretion system core protein G</fullName>
    </recommendedName>
</protein>
<evidence type="ECO:0000256" key="10">
    <source>
        <dbReference type="SAM" id="Phobius"/>
    </source>
</evidence>
<dbReference type="GO" id="GO:0015627">
    <property type="term" value="C:type II protein secretion system complex"/>
    <property type="evidence" value="ECO:0007669"/>
    <property type="project" value="InterPro"/>
</dbReference>
<evidence type="ECO:0000256" key="2">
    <source>
        <dbReference type="ARBA" id="ARBA00009984"/>
    </source>
</evidence>
<evidence type="ECO:0000256" key="4">
    <source>
        <dbReference type="ARBA" id="ARBA00022475"/>
    </source>
</evidence>
<feature type="domain" description="Type II secretion system protein GspG C-terminal" evidence="11">
    <location>
        <begin position="36"/>
        <end position="131"/>
    </location>
</feature>
<dbReference type="AlphaFoldDB" id="A0A1W1DC80"/>
<dbReference type="GO" id="GO:0015628">
    <property type="term" value="P:protein secretion by the type II secretion system"/>
    <property type="evidence" value="ECO:0007669"/>
    <property type="project" value="InterPro"/>
</dbReference>
<dbReference type="InterPro" id="IPR000983">
    <property type="entry name" value="Bac_GSPG_pilin"/>
</dbReference>
<dbReference type="EMBL" id="FPHQ01000282">
    <property type="protein sequence ID" value="SFV78056.1"/>
    <property type="molecule type" value="Genomic_DNA"/>
</dbReference>
<evidence type="ECO:0000256" key="6">
    <source>
        <dbReference type="ARBA" id="ARBA00022519"/>
    </source>
</evidence>
<comment type="similarity">
    <text evidence="2">Belongs to the GSP G family.</text>
</comment>
<dbReference type="NCBIfam" id="TIGR02532">
    <property type="entry name" value="IV_pilin_GFxxxE"/>
    <property type="match status" value="1"/>
</dbReference>
<accession>A0A1W1DC80</accession>
<evidence type="ECO:0000256" key="9">
    <source>
        <dbReference type="ARBA" id="ARBA00023136"/>
    </source>
</evidence>
<dbReference type="InterPro" id="IPR012902">
    <property type="entry name" value="N_methyl_site"/>
</dbReference>
<evidence type="ECO:0000259" key="11">
    <source>
        <dbReference type="Pfam" id="PF08334"/>
    </source>
</evidence>
<comment type="subcellular location">
    <subcellularLocation>
        <location evidence="1">Cell inner membrane</location>
        <topology evidence="1">Single-pass membrane protein</topology>
    </subcellularLocation>
</comment>
<dbReference type="PROSITE" id="PS00409">
    <property type="entry name" value="PROKAR_NTER_METHYL"/>
    <property type="match status" value="1"/>
</dbReference>
<sequence length="132" mass="15105">MKKQNKNKNKQRGFTLIEIMIVVAIIGILSSLILPKIMGKPGEARTQKAKHDIRMVSSALNLYKLDNFNYPSTDDGLEKLVNKYLDKVPLDPWSQEYKYLSPGNHGEFDLYSYGLDNQEGGELENIDITNWQ</sequence>
<organism evidence="12">
    <name type="scientific">hydrothermal vent metagenome</name>
    <dbReference type="NCBI Taxonomy" id="652676"/>
    <lineage>
        <taxon>unclassified sequences</taxon>
        <taxon>metagenomes</taxon>
        <taxon>ecological metagenomes</taxon>
    </lineage>
</organism>